<accession>A0ABM3QHL5</accession>
<reference evidence="4" key="2">
    <citation type="submission" date="2025-08" db="UniProtKB">
        <authorList>
            <consortium name="RefSeq"/>
        </authorList>
    </citation>
    <scope>IDENTIFICATION</scope>
    <source>
        <tissue evidence="4">Leaf</tissue>
    </source>
</reference>
<evidence type="ECO:0000313" key="4">
    <source>
        <dbReference type="RefSeq" id="XP_056682851.1"/>
    </source>
</evidence>
<reference evidence="3" key="1">
    <citation type="journal article" date="2021" name="Nat. Commun.">
        <title>Genomic analyses provide insights into spinach domestication and the genetic basis of agronomic traits.</title>
        <authorList>
            <person name="Cai X."/>
            <person name="Sun X."/>
            <person name="Xu C."/>
            <person name="Sun H."/>
            <person name="Wang X."/>
            <person name="Ge C."/>
            <person name="Zhang Z."/>
            <person name="Wang Q."/>
            <person name="Fei Z."/>
            <person name="Jiao C."/>
            <person name="Wang Q."/>
        </authorList>
    </citation>
    <scope>NUCLEOTIDE SEQUENCE [LARGE SCALE GENOMIC DNA]</scope>
    <source>
        <strain evidence="3">cv. Varoflay</strain>
    </source>
</reference>
<feature type="compositionally biased region" description="Polar residues" evidence="1">
    <location>
        <begin position="68"/>
        <end position="90"/>
    </location>
</feature>
<feature type="region of interest" description="Disordered" evidence="1">
    <location>
        <begin position="68"/>
        <end position="117"/>
    </location>
</feature>
<evidence type="ECO:0000256" key="1">
    <source>
        <dbReference type="SAM" id="MobiDB-lite"/>
    </source>
</evidence>
<name>A0ABM3QHL5_SPIOL</name>
<dbReference type="Pfam" id="PF15159">
    <property type="entry name" value="PIG-Y"/>
    <property type="match status" value="1"/>
</dbReference>
<evidence type="ECO:0008006" key="5">
    <source>
        <dbReference type="Google" id="ProtNLM"/>
    </source>
</evidence>
<sequence>MQLANHLGTNGVLVSSYPLLSATQSLTVIRYSIELTPKKSPQNYPYFPQPLLTAPPLLQVSNHLLPTTAGCNNTPSSTPQRHPPLSSASRLSHVLKVPSTSTRLKSPHPSRSSRVGEAKSMGMFANSQRIWGVMFLSFGLTSFGAFFYAAVVSKLLPLSDNPLISAIQRDRYYCFLVPLSLPILVVAVYFHWLSMKLFKHA</sequence>
<dbReference type="InterPro" id="IPR029164">
    <property type="entry name" value="PIG-Y"/>
</dbReference>
<keyword evidence="2" id="KW-1133">Transmembrane helix</keyword>
<keyword evidence="3" id="KW-1185">Reference proteome</keyword>
<proteinExistence type="predicted"/>
<protein>
    <recommendedName>
        <fullName evidence="5">PIG-P domain-containing protein</fullName>
    </recommendedName>
</protein>
<keyword evidence="2" id="KW-0472">Membrane</keyword>
<feature type="transmembrane region" description="Helical" evidence="2">
    <location>
        <begin position="130"/>
        <end position="151"/>
    </location>
</feature>
<dbReference type="PANTHER" id="PTHR36485">
    <property type="entry name" value="OS01G0939000 PROTEIN"/>
    <property type="match status" value="1"/>
</dbReference>
<dbReference type="GeneID" id="110800799"/>
<feature type="compositionally biased region" description="Polar residues" evidence="1">
    <location>
        <begin position="98"/>
        <end position="113"/>
    </location>
</feature>
<feature type="transmembrane region" description="Helical" evidence="2">
    <location>
        <begin position="172"/>
        <end position="192"/>
    </location>
</feature>
<dbReference type="PANTHER" id="PTHR36485:SF1">
    <property type="entry name" value="TRANSMEMBRANE PROTEIN"/>
    <property type="match status" value="1"/>
</dbReference>
<evidence type="ECO:0000256" key="2">
    <source>
        <dbReference type="SAM" id="Phobius"/>
    </source>
</evidence>
<evidence type="ECO:0000313" key="3">
    <source>
        <dbReference type="Proteomes" id="UP000813463"/>
    </source>
</evidence>
<dbReference type="RefSeq" id="XP_056682851.1">
    <property type="nucleotide sequence ID" value="XM_056826873.1"/>
</dbReference>
<dbReference type="Proteomes" id="UP000813463">
    <property type="component" value="Chromosome 4"/>
</dbReference>
<organism evidence="3 4">
    <name type="scientific">Spinacia oleracea</name>
    <name type="common">Spinach</name>
    <dbReference type="NCBI Taxonomy" id="3562"/>
    <lineage>
        <taxon>Eukaryota</taxon>
        <taxon>Viridiplantae</taxon>
        <taxon>Streptophyta</taxon>
        <taxon>Embryophyta</taxon>
        <taxon>Tracheophyta</taxon>
        <taxon>Spermatophyta</taxon>
        <taxon>Magnoliopsida</taxon>
        <taxon>eudicotyledons</taxon>
        <taxon>Gunneridae</taxon>
        <taxon>Pentapetalae</taxon>
        <taxon>Caryophyllales</taxon>
        <taxon>Chenopodiaceae</taxon>
        <taxon>Chenopodioideae</taxon>
        <taxon>Anserineae</taxon>
        <taxon>Spinacia</taxon>
    </lineage>
</organism>
<keyword evidence="2" id="KW-0812">Transmembrane</keyword>
<gene>
    <name evidence="4" type="primary">LOC110800799</name>
</gene>